<reference evidence="2" key="1">
    <citation type="submission" date="2022-10" db="EMBL/GenBank/DDBJ databases">
        <title>The complete genomes of actinobacterial strains from the NBC collection.</title>
        <authorList>
            <person name="Joergensen T.S."/>
            <person name="Alvarez Arevalo M."/>
            <person name="Sterndorff E.B."/>
            <person name="Faurdal D."/>
            <person name="Vuksanovic O."/>
            <person name="Mourched A.-S."/>
            <person name="Charusanti P."/>
            <person name="Shaw S."/>
            <person name="Blin K."/>
            <person name="Weber T."/>
        </authorList>
    </citation>
    <scope>NUCLEOTIDE SEQUENCE</scope>
    <source>
        <strain evidence="2">NBC_00093</strain>
    </source>
</reference>
<feature type="region of interest" description="Disordered" evidence="1">
    <location>
        <begin position="119"/>
        <end position="143"/>
    </location>
</feature>
<proteinExistence type="predicted"/>
<accession>A0AAU2A5B1</accession>
<protein>
    <submittedName>
        <fullName evidence="2">Uncharacterized protein</fullName>
    </submittedName>
</protein>
<name>A0AAU2A5B1_9ACTN</name>
<gene>
    <name evidence="2" type="ORF">OHA22_24970</name>
</gene>
<dbReference type="SUPFAM" id="SSF53383">
    <property type="entry name" value="PLP-dependent transferases"/>
    <property type="match status" value="1"/>
</dbReference>
<evidence type="ECO:0000313" key="2">
    <source>
        <dbReference type="EMBL" id="WTT18550.1"/>
    </source>
</evidence>
<dbReference type="InterPro" id="IPR015421">
    <property type="entry name" value="PyrdxlP-dep_Trfase_major"/>
</dbReference>
<dbReference type="InterPro" id="IPR015424">
    <property type="entry name" value="PyrdxlP-dep_Trfase"/>
</dbReference>
<sequence length="143" mass="15703">MSEPQFVGHQFVVRRSRVLVPTLLEGRMHPERQHLLTQHRGAAAGPQDVTVCTSVTDGVRRVCQTLRAQGITAVSCEKPGWTRLREVIAAAGLRAVLTTPAHQFPLGSVLVPERRAALPHRARRVDDPQPTRDGAARQTRLAA</sequence>
<dbReference type="EMBL" id="CP108222">
    <property type="protein sequence ID" value="WTT18550.1"/>
    <property type="molecule type" value="Genomic_DNA"/>
</dbReference>
<organism evidence="2">
    <name type="scientific">Streptomyces sp. NBC_00093</name>
    <dbReference type="NCBI Taxonomy" id="2975649"/>
    <lineage>
        <taxon>Bacteria</taxon>
        <taxon>Bacillati</taxon>
        <taxon>Actinomycetota</taxon>
        <taxon>Actinomycetes</taxon>
        <taxon>Kitasatosporales</taxon>
        <taxon>Streptomycetaceae</taxon>
        <taxon>Streptomyces</taxon>
    </lineage>
</organism>
<evidence type="ECO:0000256" key="1">
    <source>
        <dbReference type="SAM" id="MobiDB-lite"/>
    </source>
</evidence>
<dbReference type="Gene3D" id="3.40.640.10">
    <property type="entry name" value="Type I PLP-dependent aspartate aminotransferase-like (Major domain)"/>
    <property type="match status" value="1"/>
</dbReference>
<dbReference type="AlphaFoldDB" id="A0AAU2A5B1"/>